<dbReference type="EMBL" id="FLQS01000082">
    <property type="protein sequence ID" value="SBS79607.1"/>
    <property type="molecule type" value="Genomic_DNA"/>
</dbReference>
<protein>
    <submittedName>
        <fullName evidence="1">RNA polymerase sigma-70 factor, ECF subfamily</fullName>
    </submittedName>
</protein>
<name>A0A1Y5PLI3_9MYCO</name>
<sequence length="69" mass="7086">MAGNAAFISAPPGLTLSLTDGTQLPIVAFRVKGYDLIPYFMEKDGSVSGVSFPVKAASAEWATPASPVA</sequence>
<dbReference type="AlphaFoldDB" id="A0A1Y5PLI3"/>
<proteinExistence type="predicted"/>
<accession>A0A1Y5PLI3</accession>
<gene>
    <name evidence="1" type="ORF">MHPYR_830003</name>
</gene>
<reference evidence="1" key="1">
    <citation type="submission" date="2016-03" db="EMBL/GenBank/DDBJ databases">
        <authorList>
            <person name="Ploux O."/>
        </authorList>
    </citation>
    <scope>NUCLEOTIDE SEQUENCE</scope>
    <source>
        <strain evidence="1">UC10</strain>
    </source>
</reference>
<organism evidence="1">
    <name type="scientific">uncultured Mycobacterium sp</name>
    <dbReference type="NCBI Taxonomy" id="171292"/>
    <lineage>
        <taxon>Bacteria</taxon>
        <taxon>Bacillati</taxon>
        <taxon>Actinomycetota</taxon>
        <taxon>Actinomycetes</taxon>
        <taxon>Mycobacteriales</taxon>
        <taxon>Mycobacteriaceae</taxon>
        <taxon>Mycobacterium</taxon>
        <taxon>environmental samples</taxon>
    </lineage>
</organism>
<evidence type="ECO:0000313" key="1">
    <source>
        <dbReference type="EMBL" id="SBS79607.1"/>
    </source>
</evidence>